<organism evidence="1 2">
    <name type="scientific">Smallanthus sonchifolius</name>
    <dbReference type="NCBI Taxonomy" id="185202"/>
    <lineage>
        <taxon>Eukaryota</taxon>
        <taxon>Viridiplantae</taxon>
        <taxon>Streptophyta</taxon>
        <taxon>Embryophyta</taxon>
        <taxon>Tracheophyta</taxon>
        <taxon>Spermatophyta</taxon>
        <taxon>Magnoliopsida</taxon>
        <taxon>eudicotyledons</taxon>
        <taxon>Gunneridae</taxon>
        <taxon>Pentapetalae</taxon>
        <taxon>asterids</taxon>
        <taxon>campanulids</taxon>
        <taxon>Asterales</taxon>
        <taxon>Asteraceae</taxon>
        <taxon>Asteroideae</taxon>
        <taxon>Heliantheae alliance</taxon>
        <taxon>Millerieae</taxon>
        <taxon>Smallanthus</taxon>
    </lineage>
</organism>
<gene>
    <name evidence="1" type="ORF">L1987_63762</name>
</gene>
<evidence type="ECO:0000313" key="2">
    <source>
        <dbReference type="Proteomes" id="UP001056120"/>
    </source>
</evidence>
<name>A0ACB9CE18_9ASTR</name>
<evidence type="ECO:0000313" key="1">
    <source>
        <dbReference type="EMBL" id="KAI3732556.1"/>
    </source>
</evidence>
<keyword evidence="2" id="KW-1185">Reference proteome</keyword>
<dbReference type="EMBL" id="CM042038">
    <property type="protein sequence ID" value="KAI3732556.1"/>
    <property type="molecule type" value="Genomic_DNA"/>
</dbReference>
<reference evidence="2" key="1">
    <citation type="journal article" date="2022" name="Mol. Ecol. Resour.">
        <title>The genomes of chicory, endive, great burdock and yacon provide insights into Asteraceae palaeo-polyploidization history and plant inulin production.</title>
        <authorList>
            <person name="Fan W."/>
            <person name="Wang S."/>
            <person name="Wang H."/>
            <person name="Wang A."/>
            <person name="Jiang F."/>
            <person name="Liu H."/>
            <person name="Zhao H."/>
            <person name="Xu D."/>
            <person name="Zhang Y."/>
        </authorList>
    </citation>
    <scope>NUCLEOTIDE SEQUENCE [LARGE SCALE GENOMIC DNA]</scope>
    <source>
        <strain evidence="2">cv. Yunnan</strain>
    </source>
</reference>
<dbReference type="Proteomes" id="UP001056120">
    <property type="component" value="Linkage Group LG21"/>
</dbReference>
<reference evidence="1 2" key="2">
    <citation type="journal article" date="2022" name="Mol. Ecol. Resour.">
        <title>The genomes of chicory, endive, great burdock and yacon provide insights into Asteraceae paleo-polyploidization history and plant inulin production.</title>
        <authorList>
            <person name="Fan W."/>
            <person name="Wang S."/>
            <person name="Wang H."/>
            <person name="Wang A."/>
            <person name="Jiang F."/>
            <person name="Liu H."/>
            <person name="Zhao H."/>
            <person name="Xu D."/>
            <person name="Zhang Y."/>
        </authorList>
    </citation>
    <scope>NUCLEOTIDE SEQUENCE [LARGE SCALE GENOMIC DNA]</scope>
    <source>
        <strain evidence="2">cv. Yunnan</strain>
        <tissue evidence="1">Leaves</tissue>
    </source>
</reference>
<accession>A0ACB9CE18</accession>
<protein>
    <submittedName>
        <fullName evidence="1">Uncharacterized protein</fullName>
    </submittedName>
</protein>
<sequence length="211" mass="23377">MTKVHPESVIPPLISSDKQRLFSDRNPNPVVLAVWKKSLIFSCDGFTVFDTKGNLVFRVDNYAASNSAEVVLMDASGRPLFTIRRKRASLTDSWLVYDGETTVNPRFTVTKHVNILNGKSLAHVSTTGSPKNGNRKSVAYEIEGSYAQRCCIVYDDKRRRVSEIKRKEAVGGVSFGGDVFQLVVQPEIGSNIAMALVVVLEQMFGGSSRRF</sequence>
<proteinExistence type="predicted"/>
<comment type="caution">
    <text evidence="1">The sequence shown here is derived from an EMBL/GenBank/DDBJ whole genome shotgun (WGS) entry which is preliminary data.</text>
</comment>